<dbReference type="AlphaFoldDB" id="A0AA39WUQ2"/>
<keyword evidence="4" id="KW-1185">Reference proteome</keyword>
<keyword evidence="1" id="KW-0677">Repeat</keyword>
<accession>A0AA39WUQ2</accession>
<feature type="domain" description="Nephrocystin 3-like N-terminal" evidence="2">
    <location>
        <begin position="97"/>
        <end position="286"/>
    </location>
</feature>
<proteinExistence type="predicted"/>
<dbReference type="Gene3D" id="3.40.50.300">
    <property type="entry name" value="P-loop containing nucleotide triphosphate hydrolases"/>
    <property type="match status" value="1"/>
</dbReference>
<dbReference type="PANTHER" id="PTHR10039">
    <property type="entry name" value="AMELOGENIN"/>
    <property type="match status" value="1"/>
</dbReference>
<protein>
    <recommendedName>
        <fullName evidence="2">Nephrocystin 3-like N-terminal domain-containing protein</fullName>
    </recommendedName>
</protein>
<organism evidence="3 4">
    <name type="scientific">Bombardia bombarda</name>
    <dbReference type="NCBI Taxonomy" id="252184"/>
    <lineage>
        <taxon>Eukaryota</taxon>
        <taxon>Fungi</taxon>
        <taxon>Dikarya</taxon>
        <taxon>Ascomycota</taxon>
        <taxon>Pezizomycotina</taxon>
        <taxon>Sordariomycetes</taxon>
        <taxon>Sordariomycetidae</taxon>
        <taxon>Sordariales</taxon>
        <taxon>Lasiosphaeriaceae</taxon>
        <taxon>Bombardia</taxon>
    </lineage>
</organism>
<dbReference type="InterPro" id="IPR056884">
    <property type="entry name" value="NPHP3-like_N"/>
</dbReference>
<dbReference type="PANTHER" id="PTHR10039:SF5">
    <property type="entry name" value="NACHT DOMAIN-CONTAINING PROTEIN"/>
    <property type="match status" value="1"/>
</dbReference>
<dbReference type="InterPro" id="IPR027417">
    <property type="entry name" value="P-loop_NTPase"/>
</dbReference>
<name>A0AA39WUQ2_9PEZI</name>
<feature type="non-terminal residue" evidence="3">
    <location>
        <position position="1"/>
    </location>
</feature>
<dbReference type="Proteomes" id="UP001174934">
    <property type="component" value="Unassembled WGS sequence"/>
</dbReference>
<evidence type="ECO:0000256" key="1">
    <source>
        <dbReference type="ARBA" id="ARBA00022737"/>
    </source>
</evidence>
<comment type="caution">
    <text evidence="3">The sequence shown here is derived from an EMBL/GenBank/DDBJ whole genome shotgun (WGS) entry which is preliminary data.</text>
</comment>
<dbReference type="EMBL" id="JAULSR010000004">
    <property type="protein sequence ID" value="KAK0621925.1"/>
    <property type="molecule type" value="Genomic_DNA"/>
</dbReference>
<dbReference type="SUPFAM" id="SSF52540">
    <property type="entry name" value="P-loop containing nucleoside triphosphate hydrolases"/>
    <property type="match status" value="1"/>
</dbReference>
<reference evidence="3" key="1">
    <citation type="submission" date="2023-06" db="EMBL/GenBank/DDBJ databases">
        <title>Genome-scale phylogeny and comparative genomics of the fungal order Sordariales.</title>
        <authorList>
            <consortium name="Lawrence Berkeley National Laboratory"/>
            <person name="Hensen N."/>
            <person name="Bonometti L."/>
            <person name="Westerberg I."/>
            <person name="Brannstrom I.O."/>
            <person name="Guillou S."/>
            <person name="Cros-Aarteil S."/>
            <person name="Calhoun S."/>
            <person name="Haridas S."/>
            <person name="Kuo A."/>
            <person name="Mondo S."/>
            <person name="Pangilinan J."/>
            <person name="Riley R."/>
            <person name="LaButti K."/>
            <person name="Andreopoulos B."/>
            <person name="Lipzen A."/>
            <person name="Chen C."/>
            <person name="Yanf M."/>
            <person name="Daum C."/>
            <person name="Ng V."/>
            <person name="Clum A."/>
            <person name="Steindorff A."/>
            <person name="Ohm R."/>
            <person name="Martin F."/>
            <person name="Silar P."/>
            <person name="Natvig D."/>
            <person name="Lalanne C."/>
            <person name="Gautier V."/>
            <person name="Ament-velasquez S.L."/>
            <person name="Kruys A."/>
            <person name="Hutchinson M.I."/>
            <person name="Powell A.J."/>
            <person name="Barry K."/>
            <person name="Miller A.N."/>
            <person name="Grigoriev I.V."/>
            <person name="Debuchy R."/>
            <person name="Gladieux P."/>
            <person name="Thoren M.H."/>
            <person name="Johannesson H."/>
        </authorList>
    </citation>
    <scope>NUCLEOTIDE SEQUENCE</scope>
    <source>
        <strain evidence="3">SMH3391-2</strain>
    </source>
</reference>
<gene>
    <name evidence="3" type="ORF">B0T17DRAFT_493995</name>
</gene>
<evidence type="ECO:0000259" key="2">
    <source>
        <dbReference type="Pfam" id="PF24883"/>
    </source>
</evidence>
<dbReference type="Pfam" id="PF24883">
    <property type="entry name" value="NPHP3_N"/>
    <property type="match status" value="1"/>
</dbReference>
<sequence>MQLTDELTDRPSRTDLQTVLTRLEELGIAQSDLGKAAKSLNQKLEVESETIGKHLEELRSLVSSPEAAINKELVLQSLYLPILNERYGDVAEAEPTTFEWIFKTTTFCEWLKSGSGVFHISGKPGAGKSTLMKFLCNHTRSEELLKTWAGSNMLVVAKFFFWKFGVNNQQKNLFGLRRHLLYEVLKSIPQLIQKVLGKFWNPPVFAKTGRLPDIDMKDIQDAFKLLVTDSTLFNGLSQDLRACFFIDGLDEFDDSGTNPTHGRLVKNILEWTQASSSRIKICVSSRELPPFTDMLDPQQRLRLHTLTKMDIRRLVESRLLRHPRFGVLQGLDEWRCTQLITRLTKRAEGVFLWVALVLKQIERG</sequence>
<evidence type="ECO:0000313" key="4">
    <source>
        <dbReference type="Proteomes" id="UP001174934"/>
    </source>
</evidence>
<evidence type="ECO:0000313" key="3">
    <source>
        <dbReference type="EMBL" id="KAK0621925.1"/>
    </source>
</evidence>